<evidence type="ECO:0000313" key="3">
    <source>
        <dbReference type="Proteomes" id="UP000315440"/>
    </source>
</evidence>
<evidence type="ECO:0000313" key="2">
    <source>
        <dbReference type="EMBL" id="TWT87176.1"/>
    </source>
</evidence>
<keyword evidence="3" id="KW-1185">Reference proteome</keyword>
<dbReference type="Proteomes" id="UP000315440">
    <property type="component" value="Unassembled WGS sequence"/>
</dbReference>
<accession>A0A5C5ZIV0</accession>
<proteinExistence type="predicted"/>
<gene>
    <name evidence="2" type="ORF">Mal64_27120</name>
</gene>
<reference evidence="2 3" key="1">
    <citation type="submission" date="2019-02" db="EMBL/GenBank/DDBJ databases">
        <title>Deep-cultivation of Planctomycetes and their phenomic and genomic characterization uncovers novel biology.</title>
        <authorList>
            <person name="Wiegand S."/>
            <person name="Jogler M."/>
            <person name="Boedeker C."/>
            <person name="Pinto D."/>
            <person name="Vollmers J."/>
            <person name="Rivas-Marin E."/>
            <person name="Kohn T."/>
            <person name="Peeters S.H."/>
            <person name="Heuer A."/>
            <person name="Rast P."/>
            <person name="Oberbeckmann S."/>
            <person name="Bunk B."/>
            <person name="Jeske O."/>
            <person name="Meyerdierks A."/>
            <person name="Storesund J.E."/>
            <person name="Kallscheuer N."/>
            <person name="Luecker S."/>
            <person name="Lage O.M."/>
            <person name="Pohl T."/>
            <person name="Merkel B.J."/>
            <person name="Hornburger P."/>
            <person name="Mueller R.-W."/>
            <person name="Bruemmer F."/>
            <person name="Labrenz M."/>
            <person name="Spormann A.M."/>
            <person name="Op Den Camp H."/>
            <person name="Overmann J."/>
            <person name="Amann R."/>
            <person name="Jetten M.S.M."/>
            <person name="Mascher T."/>
            <person name="Medema M.H."/>
            <person name="Devos D.P."/>
            <person name="Kaster A.-K."/>
            <person name="Ovreas L."/>
            <person name="Rohde M."/>
            <person name="Galperin M.Y."/>
            <person name="Jogler C."/>
        </authorList>
    </citation>
    <scope>NUCLEOTIDE SEQUENCE [LARGE SCALE GENOMIC DNA]</scope>
    <source>
        <strain evidence="2 3">Mal64</strain>
    </source>
</reference>
<protein>
    <submittedName>
        <fullName evidence="2">Uncharacterized protein</fullName>
    </submittedName>
</protein>
<name>A0A5C5ZIV0_9BACT</name>
<feature type="region of interest" description="Disordered" evidence="1">
    <location>
        <begin position="54"/>
        <end position="90"/>
    </location>
</feature>
<dbReference type="EMBL" id="SJPQ01000003">
    <property type="protein sequence ID" value="TWT87176.1"/>
    <property type="molecule type" value="Genomic_DNA"/>
</dbReference>
<evidence type="ECO:0000256" key="1">
    <source>
        <dbReference type="SAM" id="MobiDB-lite"/>
    </source>
</evidence>
<sequence>MLGDAGPPVIARLWTAQISKWQTLNHQKKIRHVQNGTGPIKFRREWLDEYIDKKAEEASPAPRRKATKAKPKEAQPAHFGLDPSLFKPAA</sequence>
<dbReference type="AlphaFoldDB" id="A0A5C5ZIV0"/>
<comment type="caution">
    <text evidence="2">The sequence shown here is derived from an EMBL/GenBank/DDBJ whole genome shotgun (WGS) entry which is preliminary data.</text>
</comment>
<organism evidence="2 3">
    <name type="scientific">Pseudobythopirellula maris</name>
    <dbReference type="NCBI Taxonomy" id="2527991"/>
    <lineage>
        <taxon>Bacteria</taxon>
        <taxon>Pseudomonadati</taxon>
        <taxon>Planctomycetota</taxon>
        <taxon>Planctomycetia</taxon>
        <taxon>Pirellulales</taxon>
        <taxon>Lacipirellulaceae</taxon>
        <taxon>Pseudobythopirellula</taxon>
    </lineage>
</organism>